<keyword evidence="3" id="KW-0560">Oxidoreductase</keyword>
<dbReference type="OrthoDB" id="419598at2759"/>
<dbReference type="GO" id="GO:0016491">
    <property type="term" value="F:oxidoreductase activity"/>
    <property type="evidence" value="ECO:0007669"/>
    <property type="project" value="UniProtKB-KW"/>
</dbReference>
<evidence type="ECO:0000256" key="2">
    <source>
        <dbReference type="ARBA" id="ARBA00022857"/>
    </source>
</evidence>
<keyword evidence="2" id="KW-0521">NADP</keyword>
<dbReference type="STRING" id="1450535.A0A317XCR8"/>
<feature type="domain" description="NAD(P)-binding" evidence="4">
    <location>
        <begin position="68"/>
        <end position="195"/>
    </location>
</feature>
<dbReference type="Pfam" id="PF13460">
    <property type="entry name" value="NAD_binding_10"/>
    <property type="match status" value="1"/>
</dbReference>
<reference evidence="5 6" key="1">
    <citation type="submission" date="2016-12" db="EMBL/GenBank/DDBJ databases">
        <title>The genomes of Aspergillus section Nigri reveals drivers in fungal speciation.</title>
        <authorList>
            <consortium name="DOE Joint Genome Institute"/>
            <person name="Vesth T.C."/>
            <person name="Nybo J."/>
            <person name="Theobald S."/>
            <person name="Brandl J."/>
            <person name="Frisvad J.C."/>
            <person name="Nielsen K.F."/>
            <person name="Lyhne E.K."/>
            <person name="Kogle M.E."/>
            <person name="Kuo A."/>
            <person name="Riley R."/>
            <person name="Clum A."/>
            <person name="Nolan M."/>
            <person name="Lipzen A."/>
            <person name="Salamov A."/>
            <person name="Henrissat B."/>
            <person name="Wiebenga A."/>
            <person name="De Vries R.P."/>
            <person name="Grigoriev I.V."/>
            <person name="Mortensen U.H."/>
            <person name="Andersen M.R."/>
            <person name="Baker S.E."/>
        </authorList>
    </citation>
    <scope>NUCLEOTIDE SEQUENCE [LARGE SCALE GENOMIC DNA]</scope>
    <source>
        <strain evidence="5 6">CBS 115572</strain>
    </source>
</reference>
<keyword evidence="6" id="KW-1185">Reference proteome</keyword>
<gene>
    <name evidence="5" type="ORF">BO94DRAFT_328842</name>
</gene>
<dbReference type="EMBL" id="MSFK01000005">
    <property type="protein sequence ID" value="PWY94340.1"/>
    <property type="molecule type" value="Genomic_DNA"/>
</dbReference>
<dbReference type="PANTHER" id="PTHR47706">
    <property type="entry name" value="NMRA-LIKE FAMILY PROTEIN"/>
    <property type="match status" value="1"/>
</dbReference>
<evidence type="ECO:0000313" key="6">
    <source>
        <dbReference type="Proteomes" id="UP000246702"/>
    </source>
</evidence>
<name>A0A317XCR8_9EURO</name>
<evidence type="ECO:0000256" key="1">
    <source>
        <dbReference type="ARBA" id="ARBA00005725"/>
    </source>
</evidence>
<dbReference type="GeneID" id="37109103"/>
<sequence>MNKVSHLGPVLSPGGGPDKSATQLYQYKTSTPDGLKTTTNICISVSYFTTSHYSLTPHTNKMKVGIAGITGKFARLLATHLLAHEEANIKGFCRTPSKVPESISSSPRVELIQGEAFDREAVRSFVQGCDVVVCCYLGDDELMVDGQKLLIDACDELQVARYVASDWALDYTKLQLGQLFPKDPMIHVKAYLETKTNVAGVHVLIGGFMEPVLSPFFNILDPSTMTFRYWGEGDEIMEGTTYDDAARYTATVVLDSTATGVLRFVGGRASIRDIASSFEKVYGVKPTLEKRGSLDELYKHMHALRSENPQNIYGYMALFFYYYWINGQTFVGPQLDNARYPEIKPVDWEGYMSKWPVDKLPTSYFALSM</sequence>
<dbReference type="InterPro" id="IPR036291">
    <property type="entry name" value="NAD(P)-bd_dom_sf"/>
</dbReference>
<dbReference type="InterPro" id="IPR016040">
    <property type="entry name" value="NAD(P)-bd_dom"/>
</dbReference>
<dbReference type="InterPro" id="IPR051609">
    <property type="entry name" value="NmrA/Isoflavone_reductase-like"/>
</dbReference>
<organism evidence="5 6">
    <name type="scientific">Aspergillus sclerotioniger CBS 115572</name>
    <dbReference type="NCBI Taxonomy" id="1450535"/>
    <lineage>
        <taxon>Eukaryota</taxon>
        <taxon>Fungi</taxon>
        <taxon>Dikarya</taxon>
        <taxon>Ascomycota</taxon>
        <taxon>Pezizomycotina</taxon>
        <taxon>Eurotiomycetes</taxon>
        <taxon>Eurotiomycetidae</taxon>
        <taxon>Eurotiales</taxon>
        <taxon>Aspergillaceae</taxon>
        <taxon>Aspergillus</taxon>
        <taxon>Aspergillus subgen. Circumdati</taxon>
    </lineage>
</organism>
<dbReference type="PANTHER" id="PTHR47706:SF9">
    <property type="entry name" value="NMRA-LIKE DOMAIN-CONTAINING PROTEIN-RELATED"/>
    <property type="match status" value="1"/>
</dbReference>
<dbReference type="Proteomes" id="UP000246702">
    <property type="component" value="Unassembled WGS sequence"/>
</dbReference>
<evidence type="ECO:0000259" key="4">
    <source>
        <dbReference type="Pfam" id="PF13460"/>
    </source>
</evidence>
<proteinExistence type="inferred from homology"/>
<evidence type="ECO:0000313" key="5">
    <source>
        <dbReference type="EMBL" id="PWY94340.1"/>
    </source>
</evidence>
<accession>A0A317XCR8</accession>
<dbReference type="RefSeq" id="XP_025471101.1">
    <property type="nucleotide sequence ID" value="XM_025606960.1"/>
</dbReference>
<evidence type="ECO:0000256" key="3">
    <source>
        <dbReference type="ARBA" id="ARBA00023002"/>
    </source>
</evidence>
<dbReference type="AlphaFoldDB" id="A0A317XCR8"/>
<dbReference type="Gene3D" id="3.40.50.720">
    <property type="entry name" value="NAD(P)-binding Rossmann-like Domain"/>
    <property type="match status" value="1"/>
</dbReference>
<protein>
    <submittedName>
        <fullName evidence="5">NmrA-like family protein</fullName>
    </submittedName>
</protein>
<comment type="caution">
    <text evidence="5">The sequence shown here is derived from an EMBL/GenBank/DDBJ whole genome shotgun (WGS) entry which is preliminary data.</text>
</comment>
<comment type="similarity">
    <text evidence="1">Belongs to the NmrA-type oxidoreductase family. Isoflavone reductase subfamily.</text>
</comment>
<dbReference type="SUPFAM" id="SSF51735">
    <property type="entry name" value="NAD(P)-binding Rossmann-fold domains"/>
    <property type="match status" value="1"/>
</dbReference>